<comment type="caution">
    <text evidence="2">The sequence shown here is derived from an EMBL/GenBank/DDBJ whole genome shotgun (WGS) entry which is preliminary data.</text>
</comment>
<keyword evidence="1 2" id="KW-0378">Hydrolase</keyword>
<dbReference type="PANTHER" id="PTHR22946">
    <property type="entry name" value="DIENELACTONE HYDROLASE DOMAIN-CONTAINING PROTEIN-RELATED"/>
    <property type="match status" value="1"/>
</dbReference>
<evidence type="ECO:0000256" key="1">
    <source>
        <dbReference type="ARBA" id="ARBA00022801"/>
    </source>
</evidence>
<dbReference type="InterPro" id="IPR010520">
    <property type="entry name" value="FrsA-like"/>
</dbReference>
<dbReference type="InterPro" id="IPR029058">
    <property type="entry name" value="AB_hydrolase_fold"/>
</dbReference>
<keyword evidence="3" id="KW-1185">Reference proteome</keyword>
<dbReference type="InterPro" id="IPR050261">
    <property type="entry name" value="FrsA_esterase"/>
</dbReference>
<sequence>MANQKYYIKDAILKAAPHHESFEKLWETKWKEPCSQGIYPFMFGDIADFKPVAECIIKKGLKEPYNWDEYAECFFPQAELLSQAAQRAEAAGRIEDACRLYLRSSAVYRIARFPAPRSEKQREAWKKGKDVFYKGARLMTYPITEQIIPHTHRLPHEGEFIPINILIPTCANASSTVPLLVIFTGLDGYRTELAVWQRGFLDKNVATIVVEIPGTGDSPADPSDPTSPDRQWSSLLDWVSSSPVTQGRVDISKIIVWGFSTGGYYSLRAGHTHGDRLLGAVSLGGGAHHMFDTDWLDNVNKLEYPFDLANTLAYKFGYGRNGDSASGLEEFKRQGAKLSLLEDGTLKKRTKAKMLVVNGGMDEIFPIEDLWVATDTSGPRGTGNEIVGRVVKEKKHMGEPESFFIILEWIHGLFGLDGDVVHHLRMLRPKGRL</sequence>
<proteinExistence type="predicted"/>
<dbReference type="Pfam" id="PF06500">
    <property type="entry name" value="FrsA-like"/>
    <property type="match status" value="1"/>
</dbReference>
<dbReference type="Gene3D" id="3.40.50.1820">
    <property type="entry name" value="alpha/beta hydrolase"/>
    <property type="match status" value="1"/>
</dbReference>
<gene>
    <name evidence="2" type="ORF">QBC37DRAFT_433229</name>
</gene>
<dbReference type="AlphaFoldDB" id="A0AAN6Y1G9"/>
<dbReference type="PANTHER" id="PTHR22946:SF12">
    <property type="entry name" value="CONIDIAL PIGMENT BIOSYNTHESIS PROTEIN AYG1 (AFU_ORTHOLOGUE AFUA_2G17550)"/>
    <property type="match status" value="1"/>
</dbReference>
<evidence type="ECO:0000313" key="2">
    <source>
        <dbReference type="EMBL" id="KAK4207582.1"/>
    </source>
</evidence>
<dbReference type="Proteomes" id="UP001301769">
    <property type="component" value="Unassembled WGS sequence"/>
</dbReference>
<organism evidence="2 3">
    <name type="scientific">Rhypophila decipiens</name>
    <dbReference type="NCBI Taxonomy" id="261697"/>
    <lineage>
        <taxon>Eukaryota</taxon>
        <taxon>Fungi</taxon>
        <taxon>Dikarya</taxon>
        <taxon>Ascomycota</taxon>
        <taxon>Pezizomycotina</taxon>
        <taxon>Sordariomycetes</taxon>
        <taxon>Sordariomycetidae</taxon>
        <taxon>Sordariales</taxon>
        <taxon>Naviculisporaceae</taxon>
        <taxon>Rhypophila</taxon>
    </lineage>
</organism>
<dbReference type="GO" id="GO:0016787">
    <property type="term" value="F:hydrolase activity"/>
    <property type="evidence" value="ECO:0007669"/>
    <property type="project" value="UniProtKB-KW"/>
</dbReference>
<protein>
    <submittedName>
        <fullName evidence="2">Alpha/Beta hydrolase protein</fullName>
    </submittedName>
</protein>
<dbReference type="EMBL" id="MU858286">
    <property type="protein sequence ID" value="KAK4207582.1"/>
    <property type="molecule type" value="Genomic_DNA"/>
</dbReference>
<name>A0AAN6Y1G9_9PEZI</name>
<reference evidence="2" key="2">
    <citation type="submission" date="2023-05" db="EMBL/GenBank/DDBJ databases">
        <authorList>
            <consortium name="Lawrence Berkeley National Laboratory"/>
            <person name="Steindorff A."/>
            <person name="Hensen N."/>
            <person name="Bonometti L."/>
            <person name="Westerberg I."/>
            <person name="Brannstrom I.O."/>
            <person name="Guillou S."/>
            <person name="Cros-Aarteil S."/>
            <person name="Calhoun S."/>
            <person name="Haridas S."/>
            <person name="Kuo A."/>
            <person name="Mondo S."/>
            <person name="Pangilinan J."/>
            <person name="Riley R."/>
            <person name="Labutti K."/>
            <person name="Andreopoulos B."/>
            <person name="Lipzen A."/>
            <person name="Chen C."/>
            <person name="Yanf M."/>
            <person name="Daum C."/>
            <person name="Ng V."/>
            <person name="Clum A."/>
            <person name="Ohm R."/>
            <person name="Martin F."/>
            <person name="Silar P."/>
            <person name="Natvig D."/>
            <person name="Lalanne C."/>
            <person name="Gautier V."/>
            <person name="Ament-Velasquez S.L."/>
            <person name="Kruys A."/>
            <person name="Hutchinson M.I."/>
            <person name="Powell A.J."/>
            <person name="Barry K."/>
            <person name="Miller A.N."/>
            <person name="Grigoriev I.V."/>
            <person name="Debuchy R."/>
            <person name="Gladieux P."/>
            <person name="Thoren M.H."/>
            <person name="Johannesson H."/>
        </authorList>
    </citation>
    <scope>NUCLEOTIDE SEQUENCE</scope>
    <source>
        <strain evidence="2">PSN293</strain>
    </source>
</reference>
<accession>A0AAN6Y1G9</accession>
<reference evidence="2" key="1">
    <citation type="journal article" date="2023" name="Mol. Phylogenet. Evol.">
        <title>Genome-scale phylogeny and comparative genomics of the fungal order Sordariales.</title>
        <authorList>
            <person name="Hensen N."/>
            <person name="Bonometti L."/>
            <person name="Westerberg I."/>
            <person name="Brannstrom I.O."/>
            <person name="Guillou S."/>
            <person name="Cros-Aarteil S."/>
            <person name="Calhoun S."/>
            <person name="Haridas S."/>
            <person name="Kuo A."/>
            <person name="Mondo S."/>
            <person name="Pangilinan J."/>
            <person name="Riley R."/>
            <person name="LaButti K."/>
            <person name="Andreopoulos B."/>
            <person name="Lipzen A."/>
            <person name="Chen C."/>
            <person name="Yan M."/>
            <person name="Daum C."/>
            <person name="Ng V."/>
            <person name="Clum A."/>
            <person name="Steindorff A."/>
            <person name="Ohm R.A."/>
            <person name="Martin F."/>
            <person name="Silar P."/>
            <person name="Natvig D.O."/>
            <person name="Lalanne C."/>
            <person name="Gautier V."/>
            <person name="Ament-Velasquez S.L."/>
            <person name="Kruys A."/>
            <person name="Hutchinson M.I."/>
            <person name="Powell A.J."/>
            <person name="Barry K."/>
            <person name="Miller A.N."/>
            <person name="Grigoriev I.V."/>
            <person name="Debuchy R."/>
            <person name="Gladieux P."/>
            <person name="Hiltunen Thoren M."/>
            <person name="Johannesson H."/>
        </authorList>
    </citation>
    <scope>NUCLEOTIDE SEQUENCE</scope>
    <source>
        <strain evidence="2">PSN293</strain>
    </source>
</reference>
<evidence type="ECO:0000313" key="3">
    <source>
        <dbReference type="Proteomes" id="UP001301769"/>
    </source>
</evidence>
<dbReference type="SUPFAM" id="SSF53474">
    <property type="entry name" value="alpha/beta-Hydrolases"/>
    <property type="match status" value="1"/>
</dbReference>